<keyword evidence="4" id="KW-0548">Nucleotidyltransferase</keyword>
<dbReference type="GO" id="GO:0003964">
    <property type="term" value="F:RNA-directed DNA polymerase activity"/>
    <property type="evidence" value="ECO:0007669"/>
    <property type="project" value="UniProtKB-KW"/>
</dbReference>
<feature type="region of interest" description="Disordered" evidence="2">
    <location>
        <begin position="279"/>
        <end position="307"/>
    </location>
</feature>
<dbReference type="SUPFAM" id="SSF56672">
    <property type="entry name" value="DNA/RNA polymerases"/>
    <property type="match status" value="1"/>
</dbReference>
<dbReference type="PROSITE" id="PS50878">
    <property type="entry name" value="RT_POL"/>
    <property type="match status" value="1"/>
</dbReference>
<name>D7F178_BOMMO</name>
<feature type="coiled-coil region" evidence="1">
    <location>
        <begin position="770"/>
        <end position="797"/>
    </location>
</feature>
<keyword evidence="4" id="KW-0255">Endonuclease</keyword>
<dbReference type="InterPro" id="IPR005135">
    <property type="entry name" value="Endo/exonuclease/phosphatase"/>
</dbReference>
<dbReference type="InterPro" id="IPR000477">
    <property type="entry name" value="RT_dom"/>
</dbReference>
<feature type="compositionally biased region" description="Polar residues" evidence="2">
    <location>
        <begin position="239"/>
        <end position="252"/>
    </location>
</feature>
<dbReference type="Gene3D" id="3.60.10.10">
    <property type="entry name" value="Endonuclease/exonuclease/phosphatase"/>
    <property type="match status" value="1"/>
</dbReference>
<feature type="compositionally biased region" description="Polar residues" evidence="2">
    <location>
        <begin position="279"/>
        <end position="290"/>
    </location>
</feature>
<dbReference type="AlphaFoldDB" id="D7F178"/>
<feature type="region of interest" description="Disordered" evidence="2">
    <location>
        <begin position="208"/>
        <end position="252"/>
    </location>
</feature>
<dbReference type="InterPro" id="IPR043502">
    <property type="entry name" value="DNA/RNA_pol_sf"/>
</dbReference>
<dbReference type="GO" id="GO:0004519">
    <property type="term" value="F:endonuclease activity"/>
    <property type="evidence" value="ECO:0007669"/>
    <property type="project" value="UniProtKB-KW"/>
</dbReference>
<keyword evidence="1" id="KW-0175">Coiled coil</keyword>
<dbReference type="InterPro" id="IPR036691">
    <property type="entry name" value="Endo/exonu/phosph_ase_sf"/>
</dbReference>
<dbReference type="EMBL" id="FJ265563">
    <property type="protein sequence ID" value="ADI61831.1"/>
    <property type="molecule type" value="Genomic_DNA"/>
</dbReference>
<dbReference type="PANTHER" id="PTHR47027:SF20">
    <property type="entry name" value="REVERSE TRANSCRIPTASE-LIKE PROTEIN WITH RNA-DIRECTED DNA POLYMERASE DOMAIN"/>
    <property type="match status" value="1"/>
</dbReference>
<dbReference type="CDD" id="cd01650">
    <property type="entry name" value="RT_nLTR_like"/>
    <property type="match status" value="1"/>
</dbReference>
<evidence type="ECO:0000313" key="4">
    <source>
        <dbReference type="EMBL" id="ADI61831.1"/>
    </source>
</evidence>
<accession>D7F178</accession>
<proteinExistence type="predicted"/>
<feature type="coiled-coil region" evidence="1">
    <location>
        <begin position="38"/>
        <end position="72"/>
    </location>
</feature>
<evidence type="ECO:0000259" key="3">
    <source>
        <dbReference type="PROSITE" id="PS50878"/>
    </source>
</evidence>
<dbReference type="CDD" id="cd09076">
    <property type="entry name" value="L1-EN"/>
    <property type="match status" value="1"/>
</dbReference>
<keyword evidence="4" id="KW-0695">RNA-directed DNA polymerase</keyword>
<protein>
    <submittedName>
        <fullName evidence="4">Endonuclease-reverse transcriptase</fullName>
    </submittedName>
</protein>
<evidence type="ECO:0000256" key="1">
    <source>
        <dbReference type="SAM" id="Coils"/>
    </source>
</evidence>
<sequence>MEEIITTLRLIQKDLEDQKIAIKESGIEVAKTVTDNVNLILDEKLSQLEQKYKTLEEQFEMQEQRLHILEKQARNRNIVFFGIEEHNSIYSYSDLETEIINFTSKYLGIKLDRKEIQEIRKIGKNTKKPRPIVMTLTTVGRKIEILKQKKLLKDSNYYIKEDYPQHILEKRRMLQEQVKVERDKGNKAILKYDKIVIIGKQEINNKLGKSKRSLPTSPPETDNRIDSSPRTQPKKKNKPASNTSTSCSENIDRTTSCSENIVKAGIFNYLVNKNSTKQVLPKHNPNQYQSAHPLKNKNNKKHNTENHLPSRLVTVEEIDHYPSKKQLEIGQKSGNLSTNKLYIATYNVKTLSSYERLLELEEALKEIKYDVIGLSEVRRMGCQIEEYESTILCYVGHTPGLYGVGFLIKKSLQPYIERFIGFTERVALLNLNIQGYIISIIQAYAPTSLSSEEEITEFYRSLDIAIHTSSKNLIIIGDFNAKIGQPLKKEHIITGIYGYGDRNDRGQRLIDFAFENRLSVINTYFKKKTSRRWTWRSPSGVYKNEIDYVLSNQPKLFLNIETLNPNFSTDHRMVRATITLKVAKKSRIKFTNNRNSTLKTREEIEAYKQSLRHQISSNFVDYQLETTVQDFYNKLLHIIKVSLQQARQIKNTSIRHKILSERTITLLNRRQMLQKTPRKSRLEKNQLSALYKLTSKYIKYDYKTYRNQKIQTYLTQGKSFKKAIKQLRTNKTWIEGLNQSGQTTHSRREIINIATEFYKNLYSAKIKQINNNKQESYNNTENNNINYIEELEIIQAADKLKFEKSPGPDFITNEAIKHGCEILASPLASLFNLILKTANIPAQWSESIIILLYKKGNPNDISNYRPISLLATVYKLFSSIINRRISETLEKRQPIEQAGFRKGYSTVDHIHTLELIIEKYQEKQRPLYIAFIDYQKAFDTISHTSIWEALNQQGVESEYIQVIKNIYKNSVSKVKLETIGPDFNINRGVRQGDPLSPKLFIAVLESIISQLDWKNYGLYIKGDCLSHLRFADDLVLLSETGGNLERMIQSLHEASRQVGLEINLKKTNIMTNSCRRTISLEHKPILYVEQYIYLGKQIALDNNSNELEVERRTRITWNKFWSYREVMKSNMPTEVKKKIMDTCILPCLTYGCQTWRFTRNIKNKLITCQRGMERSMLNIKKTHRVRHTKIRSITKTVDALQYAQRLKFKWAGHVARLRDGRWTSKVTAWDGPQGKRRVGRPYTRWEDDIRKVAGPHWIYVARDKAEWKSLEEAFT</sequence>
<dbReference type="Pfam" id="PF00078">
    <property type="entry name" value="RVT_1"/>
    <property type="match status" value="1"/>
</dbReference>
<keyword evidence="4" id="KW-0540">Nuclease</keyword>
<dbReference type="SUPFAM" id="SSF56219">
    <property type="entry name" value="DNase I-like"/>
    <property type="match status" value="1"/>
</dbReference>
<feature type="domain" description="Reverse transcriptase" evidence="3">
    <location>
        <begin position="833"/>
        <end position="1098"/>
    </location>
</feature>
<evidence type="ECO:0000256" key="2">
    <source>
        <dbReference type="SAM" id="MobiDB-lite"/>
    </source>
</evidence>
<keyword evidence="4" id="KW-0378">Hydrolase</keyword>
<reference evidence="4" key="1">
    <citation type="journal article" date="2010" name="BMC Evol. Biol.">
        <title>Generation of microsatellite repeat families by RTE retrotransposons in lepidopteran genomes.</title>
        <authorList>
            <person name="Tay W.T."/>
            <person name="Behere G.T."/>
            <person name="Batterham P."/>
            <person name="Heckel D.G."/>
        </authorList>
    </citation>
    <scope>NUCLEOTIDE SEQUENCE</scope>
</reference>
<keyword evidence="4" id="KW-0808">Transferase</keyword>
<dbReference type="Pfam" id="PF03372">
    <property type="entry name" value="Exo_endo_phos"/>
    <property type="match status" value="1"/>
</dbReference>
<dbReference type="PANTHER" id="PTHR47027">
    <property type="entry name" value="REVERSE TRANSCRIPTASE DOMAIN-CONTAINING PROTEIN"/>
    <property type="match status" value="1"/>
</dbReference>
<organism evidence="4">
    <name type="scientific">Bombyx mori</name>
    <name type="common">Silk moth</name>
    <dbReference type="NCBI Taxonomy" id="7091"/>
    <lineage>
        <taxon>Eukaryota</taxon>
        <taxon>Metazoa</taxon>
        <taxon>Ecdysozoa</taxon>
        <taxon>Arthropoda</taxon>
        <taxon>Hexapoda</taxon>
        <taxon>Insecta</taxon>
        <taxon>Pterygota</taxon>
        <taxon>Neoptera</taxon>
        <taxon>Endopterygota</taxon>
        <taxon>Lepidoptera</taxon>
        <taxon>Glossata</taxon>
        <taxon>Ditrysia</taxon>
        <taxon>Bombycoidea</taxon>
        <taxon>Bombycidae</taxon>
        <taxon>Bombycinae</taxon>
        <taxon>Bombyx</taxon>
    </lineage>
</organism>